<name>A0A2H1VG49_SPOFR</name>
<reference evidence="1" key="1">
    <citation type="submission" date="2016-07" db="EMBL/GenBank/DDBJ databases">
        <authorList>
            <person name="Bretaudeau A."/>
        </authorList>
    </citation>
    <scope>NUCLEOTIDE SEQUENCE</scope>
    <source>
        <strain evidence="1">Rice</strain>
        <tissue evidence="1">Whole body</tissue>
    </source>
</reference>
<gene>
    <name evidence="1" type="ORF">SFRICE_030329</name>
</gene>
<protein>
    <submittedName>
        <fullName evidence="1">SFRICE_030329</fullName>
    </submittedName>
</protein>
<proteinExistence type="predicted"/>
<accession>A0A2H1VG49</accession>
<dbReference type="EMBL" id="ODYU01002399">
    <property type="protein sequence ID" value="SOQ39833.1"/>
    <property type="molecule type" value="Genomic_DNA"/>
</dbReference>
<dbReference type="AlphaFoldDB" id="A0A2H1VG49"/>
<sequence length="194" mass="22023">MAAAAPRLPPCLFLTAEYRRLLASRATRGLFHCPAFQCNTSCSGVGSTEMSVGHSCSVQREHSVMMLSRCYRSTVACGPTLPAGLRAQSPSPDVLSRIQHARPHTLLAAVLLEDGAHLVLILKIRHPINKWSKQVTLWQPRDGKRSRGRQVRRWEDDLKQTAGPFWLRVARDRIHWKELEEAYVKRHTELRDLL</sequence>
<organism evidence="1">
    <name type="scientific">Spodoptera frugiperda</name>
    <name type="common">Fall armyworm</name>
    <dbReference type="NCBI Taxonomy" id="7108"/>
    <lineage>
        <taxon>Eukaryota</taxon>
        <taxon>Metazoa</taxon>
        <taxon>Ecdysozoa</taxon>
        <taxon>Arthropoda</taxon>
        <taxon>Hexapoda</taxon>
        <taxon>Insecta</taxon>
        <taxon>Pterygota</taxon>
        <taxon>Neoptera</taxon>
        <taxon>Endopterygota</taxon>
        <taxon>Lepidoptera</taxon>
        <taxon>Glossata</taxon>
        <taxon>Ditrysia</taxon>
        <taxon>Noctuoidea</taxon>
        <taxon>Noctuidae</taxon>
        <taxon>Amphipyrinae</taxon>
        <taxon>Spodoptera</taxon>
    </lineage>
</organism>
<evidence type="ECO:0000313" key="1">
    <source>
        <dbReference type="EMBL" id="SOQ39833.1"/>
    </source>
</evidence>